<dbReference type="GO" id="GO:0022857">
    <property type="term" value="F:transmembrane transporter activity"/>
    <property type="evidence" value="ECO:0007669"/>
    <property type="project" value="UniProtKB-UniRule"/>
</dbReference>
<reference evidence="9 10" key="1">
    <citation type="journal article" date="2016" name="Front. Microbiol.">
        <title>Genomic Resource of Rice Seed Associated Bacteria.</title>
        <authorList>
            <person name="Midha S."/>
            <person name="Bansal K."/>
            <person name="Sharma S."/>
            <person name="Kumar N."/>
            <person name="Patil P.P."/>
            <person name="Chaudhry V."/>
            <person name="Patil P.B."/>
        </authorList>
    </citation>
    <scope>NUCLEOTIDE SEQUENCE [LARGE SCALE GENOMIC DNA]</scope>
    <source>
        <strain evidence="9 10">NS331</strain>
    </source>
</reference>
<feature type="transmembrane region" description="Helical" evidence="7">
    <location>
        <begin position="337"/>
        <end position="356"/>
    </location>
</feature>
<dbReference type="EMBL" id="LDSL01000038">
    <property type="protein sequence ID" value="KTT24812.1"/>
    <property type="molecule type" value="Genomic_DNA"/>
</dbReference>
<dbReference type="GO" id="GO:0005886">
    <property type="term" value="C:plasma membrane"/>
    <property type="evidence" value="ECO:0007669"/>
    <property type="project" value="UniProtKB-SubCell"/>
</dbReference>
<feature type="transmembrane region" description="Helical" evidence="7">
    <location>
        <begin position="396"/>
        <end position="425"/>
    </location>
</feature>
<comment type="subcellular location">
    <subcellularLocation>
        <location evidence="1 7">Cell inner membrane</location>
        <topology evidence="1 7">Multi-pass membrane protein</topology>
    </subcellularLocation>
</comment>
<feature type="transmembrane region" description="Helical" evidence="7">
    <location>
        <begin position="305"/>
        <end position="330"/>
    </location>
</feature>
<feature type="transmembrane region" description="Helical" evidence="7">
    <location>
        <begin position="97"/>
        <end position="126"/>
    </location>
</feature>
<sequence length="435" mass="44821">MLAVTLGFLVAFALIFMQVPIATALGLVGFGGVVLLNGWTPALSMAATITRDSTLVYTLIVLPLFVLMGNLVAGAGISGDLFRAAQALIGRRRGGVAMATVAACGAFGAICGSSVATAATMGKVAIPEMRRLGYGDRLASAAVAAGGTLGILIPPSVIMVVYGVATQTHIGKLFAAGIVPGLIAVIGYMLAVRWTVWRDPSQAPVDAERVRMDGGALLRTLWPVAAIFGIVMGGIYGGFFTSVEASGIGAAAALVFALTRHNLSLAQIGEIFADSARTSAMMFAIILGAALFGEFVNITGVHQGLLAMVQGSGLSPFGIILAMIAVYLVLGCVLESLSMILLTVPIFFPIVTALGFDPVWFGILIVVVVEIGLITPPIGVNLFVIRSVTPDMPMGAIVRGVVPFIVADLTRVLLIAGVPALSLWLPNLLFKSAAG</sequence>
<dbReference type="PIRSF" id="PIRSF006066">
    <property type="entry name" value="HI0050"/>
    <property type="match status" value="1"/>
</dbReference>
<protein>
    <recommendedName>
        <fullName evidence="7">TRAP transporter large permease protein</fullName>
    </recommendedName>
</protein>
<evidence type="ECO:0000256" key="1">
    <source>
        <dbReference type="ARBA" id="ARBA00004429"/>
    </source>
</evidence>
<feature type="transmembrane region" description="Helical" evidence="7">
    <location>
        <begin position="55"/>
        <end position="77"/>
    </location>
</feature>
<keyword evidence="5 7" id="KW-1133">Transmembrane helix</keyword>
<gene>
    <name evidence="9" type="ORF">NS331_05800</name>
</gene>
<feature type="transmembrane region" description="Helical" evidence="7">
    <location>
        <begin position="138"/>
        <end position="162"/>
    </location>
</feature>
<evidence type="ECO:0000256" key="7">
    <source>
        <dbReference type="RuleBase" id="RU369079"/>
    </source>
</evidence>
<evidence type="ECO:0000313" key="10">
    <source>
        <dbReference type="Proteomes" id="UP000072741"/>
    </source>
</evidence>
<name>A0A147H4N9_9BURK</name>
<accession>A0A147H4N9</accession>
<feature type="domain" description="TRAP C4-dicarboxylate transport system permease DctM subunit" evidence="8">
    <location>
        <begin position="8"/>
        <end position="421"/>
    </location>
</feature>
<comment type="subunit">
    <text evidence="7">The complex comprises the extracytoplasmic solute receptor protein and the two transmembrane proteins.</text>
</comment>
<comment type="similarity">
    <text evidence="7">Belongs to the TRAP transporter large permease family.</text>
</comment>
<feature type="transmembrane region" description="Helical" evidence="7">
    <location>
        <begin position="216"/>
        <end position="236"/>
    </location>
</feature>
<evidence type="ECO:0000256" key="3">
    <source>
        <dbReference type="ARBA" id="ARBA00022519"/>
    </source>
</evidence>
<dbReference type="Pfam" id="PF06808">
    <property type="entry name" value="DctM"/>
    <property type="match status" value="1"/>
</dbReference>
<dbReference type="PANTHER" id="PTHR33362">
    <property type="entry name" value="SIALIC ACID TRAP TRANSPORTER PERMEASE PROTEIN SIAT-RELATED"/>
    <property type="match status" value="1"/>
</dbReference>
<feature type="transmembrane region" description="Helical" evidence="7">
    <location>
        <begin position="362"/>
        <end position="384"/>
    </location>
</feature>
<feature type="transmembrane region" description="Helical" evidence="7">
    <location>
        <begin position="174"/>
        <end position="196"/>
    </location>
</feature>
<feature type="transmembrane region" description="Helical" evidence="7">
    <location>
        <begin position="280"/>
        <end position="299"/>
    </location>
</feature>
<dbReference type="RefSeq" id="WP_058641050.1">
    <property type="nucleotide sequence ID" value="NZ_LDSL01000038.1"/>
</dbReference>
<dbReference type="OrthoDB" id="9796052at2"/>
<proteinExistence type="inferred from homology"/>
<comment type="function">
    <text evidence="7">Part of the tripartite ATP-independent periplasmic (TRAP) transport system.</text>
</comment>
<keyword evidence="3 7" id="KW-0997">Cell inner membrane</keyword>
<feature type="transmembrane region" description="Helical" evidence="7">
    <location>
        <begin position="23"/>
        <end position="43"/>
    </location>
</feature>
<dbReference type="PATRIC" id="fig|433924.3.peg.3028"/>
<dbReference type="Proteomes" id="UP000072741">
    <property type="component" value="Unassembled WGS sequence"/>
</dbReference>
<evidence type="ECO:0000256" key="4">
    <source>
        <dbReference type="ARBA" id="ARBA00022692"/>
    </source>
</evidence>
<keyword evidence="4 7" id="KW-0812">Transmembrane</keyword>
<evidence type="ECO:0000256" key="5">
    <source>
        <dbReference type="ARBA" id="ARBA00022989"/>
    </source>
</evidence>
<evidence type="ECO:0000313" key="9">
    <source>
        <dbReference type="EMBL" id="KTT24812.1"/>
    </source>
</evidence>
<keyword evidence="2" id="KW-1003">Cell membrane</keyword>
<dbReference type="PANTHER" id="PTHR33362:SF5">
    <property type="entry name" value="C4-DICARBOXYLATE TRAP TRANSPORTER LARGE PERMEASE PROTEIN DCTM"/>
    <property type="match status" value="1"/>
</dbReference>
<evidence type="ECO:0000256" key="2">
    <source>
        <dbReference type="ARBA" id="ARBA00022475"/>
    </source>
</evidence>
<dbReference type="InterPro" id="IPR004681">
    <property type="entry name" value="TRAP_DctM"/>
</dbReference>
<keyword evidence="7" id="KW-0813">Transport</keyword>
<evidence type="ECO:0000259" key="8">
    <source>
        <dbReference type="Pfam" id="PF06808"/>
    </source>
</evidence>
<dbReference type="NCBIfam" id="TIGR00786">
    <property type="entry name" value="dctM"/>
    <property type="match status" value="1"/>
</dbReference>
<keyword evidence="6 7" id="KW-0472">Membrane</keyword>
<feature type="transmembrane region" description="Helical" evidence="7">
    <location>
        <begin position="242"/>
        <end position="259"/>
    </location>
</feature>
<comment type="caution">
    <text evidence="9">The sequence shown here is derived from an EMBL/GenBank/DDBJ whole genome shotgun (WGS) entry which is preliminary data.</text>
</comment>
<organism evidence="9 10">
    <name type="scientific">Pseudacidovorax intermedius</name>
    <dbReference type="NCBI Taxonomy" id="433924"/>
    <lineage>
        <taxon>Bacteria</taxon>
        <taxon>Pseudomonadati</taxon>
        <taxon>Pseudomonadota</taxon>
        <taxon>Betaproteobacteria</taxon>
        <taxon>Burkholderiales</taxon>
        <taxon>Comamonadaceae</taxon>
        <taxon>Pseudacidovorax</taxon>
    </lineage>
</organism>
<dbReference type="AlphaFoldDB" id="A0A147H4N9"/>
<keyword evidence="10" id="KW-1185">Reference proteome</keyword>
<dbReference type="InterPro" id="IPR010656">
    <property type="entry name" value="DctM"/>
</dbReference>
<evidence type="ECO:0000256" key="6">
    <source>
        <dbReference type="ARBA" id="ARBA00023136"/>
    </source>
</evidence>